<organism evidence="4 5">
    <name type="scientific">Ascoidea rubescens DSM 1968</name>
    <dbReference type="NCBI Taxonomy" id="1344418"/>
    <lineage>
        <taxon>Eukaryota</taxon>
        <taxon>Fungi</taxon>
        <taxon>Dikarya</taxon>
        <taxon>Ascomycota</taxon>
        <taxon>Saccharomycotina</taxon>
        <taxon>Saccharomycetes</taxon>
        <taxon>Ascoideaceae</taxon>
        <taxon>Ascoidea</taxon>
    </lineage>
</organism>
<dbReference type="Proteomes" id="UP000095038">
    <property type="component" value="Unassembled WGS sequence"/>
</dbReference>
<dbReference type="Pfam" id="PF00399">
    <property type="entry name" value="PIR"/>
    <property type="match status" value="3"/>
</dbReference>
<evidence type="ECO:0000256" key="2">
    <source>
        <dbReference type="ARBA" id="ARBA00022729"/>
    </source>
</evidence>
<comment type="subcellular location">
    <subcellularLocation>
        <location evidence="1">Cell envelope</location>
    </subcellularLocation>
</comment>
<evidence type="ECO:0000313" key="4">
    <source>
        <dbReference type="EMBL" id="ODV59849.1"/>
    </source>
</evidence>
<dbReference type="RefSeq" id="XP_020046156.1">
    <property type="nucleotide sequence ID" value="XM_020193621.1"/>
</dbReference>
<protein>
    <submittedName>
        <fullName evidence="4">Uncharacterized protein</fullName>
    </submittedName>
</protein>
<feature type="signal peptide" evidence="3">
    <location>
        <begin position="1"/>
        <end position="18"/>
    </location>
</feature>
<dbReference type="EMBL" id="KV454484">
    <property type="protein sequence ID" value="ODV59849.1"/>
    <property type="molecule type" value="Genomic_DNA"/>
</dbReference>
<keyword evidence="2 3" id="KW-0732">Signal</keyword>
<dbReference type="GO" id="GO:0005199">
    <property type="term" value="F:structural constituent of cell wall"/>
    <property type="evidence" value="ECO:0007669"/>
    <property type="project" value="InterPro"/>
</dbReference>
<name>A0A1D2VE19_9ASCO</name>
<evidence type="ECO:0000256" key="3">
    <source>
        <dbReference type="SAM" id="SignalP"/>
    </source>
</evidence>
<dbReference type="InterPro" id="IPR000420">
    <property type="entry name" value="Yeast_PIR_rpt"/>
</dbReference>
<dbReference type="AlphaFoldDB" id="A0A1D2VE19"/>
<evidence type="ECO:0000256" key="1">
    <source>
        <dbReference type="ARBA" id="ARBA00004196"/>
    </source>
</evidence>
<dbReference type="STRING" id="1344418.A0A1D2VE19"/>
<keyword evidence="5" id="KW-1185">Reference proteome</keyword>
<dbReference type="InParanoid" id="A0A1D2VE19"/>
<feature type="chain" id="PRO_5008910408" evidence="3">
    <location>
        <begin position="19"/>
        <end position="276"/>
    </location>
</feature>
<evidence type="ECO:0000313" key="5">
    <source>
        <dbReference type="Proteomes" id="UP000095038"/>
    </source>
</evidence>
<dbReference type="OrthoDB" id="5415592at2759"/>
<sequence length="276" mass="29239">MKSLAIYSILALLAPSYAAIIPTFLPESYLVPIEVVKRDYALTTLGSEDLNSNFVTQIIDGQVQVVSQIDDGQIQAPTSTSALIPISQIDDGQIQAPTLTTSEVISTLTPVSQISDGQIQGTLTVTETTFQTSLTVTTITSDGSLILSTITPTASDFEIIETGSSFYFEPIGSNTDVIVIATTDVIDQNTYTVLTVTSTNSLGIEITTATDVIVSTNEAGQTVLLPITTTVTTDSASSETGLSSFQSQFLNSADSMKLNLILLSISFILVNLTVLF</sequence>
<proteinExistence type="predicted"/>
<gene>
    <name evidence="4" type="ORF">ASCRUDRAFT_76798</name>
</gene>
<accession>A0A1D2VE19</accession>
<dbReference type="GeneID" id="30967257"/>
<dbReference type="PROSITE" id="PS50256">
    <property type="entry name" value="PIR_REPEAT_2"/>
    <property type="match status" value="3"/>
</dbReference>
<reference evidence="5" key="1">
    <citation type="submission" date="2016-05" db="EMBL/GenBank/DDBJ databases">
        <title>Comparative genomics of biotechnologically important yeasts.</title>
        <authorList>
            <consortium name="DOE Joint Genome Institute"/>
            <person name="Riley R."/>
            <person name="Haridas S."/>
            <person name="Wolfe K.H."/>
            <person name="Lopes M.R."/>
            <person name="Hittinger C.T."/>
            <person name="Goker M."/>
            <person name="Salamov A."/>
            <person name="Wisecaver J."/>
            <person name="Long T.M."/>
            <person name="Aerts A.L."/>
            <person name="Barry K."/>
            <person name="Choi C."/>
            <person name="Clum A."/>
            <person name="Coughlan A.Y."/>
            <person name="Deshpande S."/>
            <person name="Douglass A.P."/>
            <person name="Hanson S.J."/>
            <person name="Klenk H.-P."/>
            <person name="Labutti K."/>
            <person name="Lapidus A."/>
            <person name="Lindquist E."/>
            <person name="Lipzen A."/>
            <person name="Meier-Kolthoff J.P."/>
            <person name="Ohm R.A."/>
            <person name="Otillar R.P."/>
            <person name="Pangilinan J."/>
            <person name="Peng Y."/>
            <person name="Rokas A."/>
            <person name="Rosa C.A."/>
            <person name="Scheuner C."/>
            <person name="Sibirny A.A."/>
            <person name="Slot J.C."/>
            <person name="Stielow J.B."/>
            <person name="Sun H."/>
            <person name="Kurtzman C.P."/>
            <person name="Blackwell M."/>
            <person name="Grigoriev I.V."/>
            <person name="Jeffries T.W."/>
        </authorList>
    </citation>
    <scope>NUCLEOTIDE SEQUENCE [LARGE SCALE GENOMIC DNA]</scope>
    <source>
        <strain evidence="5">DSM 1968</strain>
    </source>
</reference>